<dbReference type="AlphaFoldDB" id="X0XD90"/>
<dbReference type="PANTHER" id="PTHR31270:SF1">
    <property type="entry name" value="GLUTAMINYL-PEPTIDE CYCLOTRANSFERASE"/>
    <property type="match status" value="1"/>
</dbReference>
<dbReference type="InterPro" id="IPR007788">
    <property type="entry name" value="QCT"/>
</dbReference>
<evidence type="ECO:0008006" key="3">
    <source>
        <dbReference type="Google" id="ProtNLM"/>
    </source>
</evidence>
<keyword evidence="1" id="KW-0472">Membrane</keyword>
<feature type="non-terminal residue" evidence="2">
    <location>
        <position position="150"/>
    </location>
</feature>
<reference evidence="2" key="1">
    <citation type="journal article" date="2014" name="Front. Microbiol.">
        <title>High frequency of phylogenetically diverse reductive dehalogenase-homologous genes in deep subseafloor sedimentary metagenomes.</title>
        <authorList>
            <person name="Kawai M."/>
            <person name="Futagami T."/>
            <person name="Toyoda A."/>
            <person name="Takaki Y."/>
            <person name="Nishi S."/>
            <person name="Hori S."/>
            <person name="Arai W."/>
            <person name="Tsubouchi T."/>
            <person name="Morono Y."/>
            <person name="Uchiyama I."/>
            <person name="Ito T."/>
            <person name="Fujiyama A."/>
            <person name="Inagaki F."/>
            <person name="Takami H."/>
        </authorList>
    </citation>
    <scope>NUCLEOTIDE SEQUENCE</scope>
    <source>
        <strain evidence="2">Expedition CK06-06</strain>
    </source>
</reference>
<keyword evidence="1" id="KW-0812">Transmembrane</keyword>
<protein>
    <recommendedName>
        <fullName evidence="3">Glutamine cyclotransferase</fullName>
    </recommendedName>
</protein>
<dbReference type="Pfam" id="PF05096">
    <property type="entry name" value="Glu_cyclase_2"/>
    <property type="match status" value="1"/>
</dbReference>
<keyword evidence="1" id="KW-1133">Transmembrane helix</keyword>
<comment type="caution">
    <text evidence="2">The sequence shown here is derived from an EMBL/GenBank/DDBJ whole genome shotgun (WGS) entry which is preliminary data.</text>
</comment>
<evidence type="ECO:0000256" key="1">
    <source>
        <dbReference type="SAM" id="Phobius"/>
    </source>
</evidence>
<dbReference type="PANTHER" id="PTHR31270">
    <property type="entry name" value="GLUTAMINYL-PEPTIDE CYCLOTRANSFERASE"/>
    <property type="match status" value="1"/>
</dbReference>
<accession>X0XD90</accession>
<sequence length="150" mass="16926">MFSPAPIELSWVLIGAGSKAVFVNRFLKLFISGLIAISAVLFVLFYLVSKIPDTSRTCTYKVVNIFPHDREAFTQGLAFENGVLYEGTGREGRSELRKIELETGNVLQTRKLPDEFFGEGITVYGDNIIQLTYLSKIGFVYKKDTFELLR</sequence>
<gene>
    <name evidence="2" type="ORF">S01H1_66945</name>
</gene>
<organism evidence="2">
    <name type="scientific">marine sediment metagenome</name>
    <dbReference type="NCBI Taxonomy" id="412755"/>
    <lineage>
        <taxon>unclassified sequences</taxon>
        <taxon>metagenomes</taxon>
        <taxon>ecological metagenomes</taxon>
    </lineage>
</organism>
<name>X0XD90_9ZZZZ</name>
<dbReference type="EMBL" id="BARS01044290">
    <property type="protein sequence ID" value="GAG34618.1"/>
    <property type="molecule type" value="Genomic_DNA"/>
</dbReference>
<feature type="transmembrane region" description="Helical" evidence="1">
    <location>
        <begin position="29"/>
        <end position="48"/>
    </location>
</feature>
<proteinExistence type="predicted"/>
<dbReference type="GO" id="GO:0016603">
    <property type="term" value="F:glutaminyl-peptide cyclotransferase activity"/>
    <property type="evidence" value="ECO:0007669"/>
    <property type="project" value="InterPro"/>
</dbReference>
<evidence type="ECO:0000313" key="2">
    <source>
        <dbReference type="EMBL" id="GAG34618.1"/>
    </source>
</evidence>